<dbReference type="EMBL" id="LXQA010197749">
    <property type="protein sequence ID" value="MCI32685.1"/>
    <property type="molecule type" value="Genomic_DNA"/>
</dbReference>
<dbReference type="AlphaFoldDB" id="A0A392RAV1"/>
<feature type="transmembrane region" description="Helical" evidence="1">
    <location>
        <begin position="52"/>
        <end position="81"/>
    </location>
</feature>
<dbReference type="Proteomes" id="UP000265520">
    <property type="component" value="Unassembled WGS sequence"/>
</dbReference>
<accession>A0A392RAV1</accession>
<keyword evidence="3" id="KW-1185">Reference proteome</keyword>
<sequence>MEGIGLRCAIEEGKSPNRKIEGLTGWCKLNDIIRENHSLQQVFNFIKMTDPILWNIHATISILIGLLQVVTATAVGFVLMIDGNQGCPTAS</sequence>
<protein>
    <submittedName>
        <fullName evidence="2">Uncharacterized protein</fullName>
    </submittedName>
</protein>
<keyword evidence="1" id="KW-1133">Transmembrane helix</keyword>
<comment type="caution">
    <text evidence="2">The sequence shown here is derived from an EMBL/GenBank/DDBJ whole genome shotgun (WGS) entry which is preliminary data.</text>
</comment>
<evidence type="ECO:0000313" key="3">
    <source>
        <dbReference type="Proteomes" id="UP000265520"/>
    </source>
</evidence>
<reference evidence="2 3" key="1">
    <citation type="journal article" date="2018" name="Front. Plant Sci.">
        <title>Red Clover (Trifolium pratense) and Zigzag Clover (T. medium) - A Picture of Genomic Similarities and Differences.</title>
        <authorList>
            <person name="Dluhosova J."/>
            <person name="Istvanek J."/>
            <person name="Nedelnik J."/>
            <person name="Repkova J."/>
        </authorList>
    </citation>
    <scope>NUCLEOTIDE SEQUENCE [LARGE SCALE GENOMIC DNA]</scope>
    <source>
        <strain evidence="3">cv. 10/8</strain>
        <tissue evidence="2">Leaf</tissue>
    </source>
</reference>
<feature type="non-terminal residue" evidence="2">
    <location>
        <position position="91"/>
    </location>
</feature>
<keyword evidence="1" id="KW-0472">Membrane</keyword>
<keyword evidence="1" id="KW-0812">Transmembrane</keyword>
<proteinExistence type="predicted"/>
<evidence type="ECO:0000256" key="1">
    <source>
        <dbReference type="SAM" id="Phobius"/>
    </source>
</evidence>
<evidence type="ECO:0000313" key="2">
    <source>
        <dbReference type="EMBL" id="MCI32685.1"/>
    </source>
</evidence>
<name>A0A392RAV1_9FABA</name>
<organism evidence="2 3">
    <name type="scientific">Trifolium medium</name>
    <dbReference type="NCBI Taxonomy" id="97028"/>
    <lineage>
        <taxon>Eukaryota</taxon>
        <taxon>Viridiplantae</taxon>
        <taxon>Streptophyta</taxon>
        <taxon>Embryophyta</taxon>
        <taxon>Tracheophyta</taxon>
        <taxon>Spermatophyta</taxon>
        <taxon>Magnoliopsida</taxon>
        <taxon>eudicotyledons</taxon>
        <taxon>Gunneridae</taxon>
        <taxon>Pentapetalae</taxon>
        <taxon>rosids</taxon>
        <taxon>fabids</taxon>
        <taxon>Fabales</taxon>
        <taxon>Fabaceae</taxon>
        <taxon>Papilionoideae</taxon>
        <taxon>50 kb inversion clade</taxon>
        <taxon>NPAAA clade</taxon>
        <taxon>Hologalegina</taxon>
        <taxon>IRL clade</taxon>
        <taxon>Trifolieae</taxon>
        <taxon>Trifolium</taxon>
    </lineage>
</organism>